<dbReference type="EMBL" id="BLAL01000053">
    <property type="protein sequence ID" value="GES80778.1"/>
    <property type="molecule type" value="Genomic_DNA"/>
</dbReference>
<organism evidence="1 2">
    <name type="scientific">Rhizophagus clarus</name>
    <dbReference type="NCBI Taxonomy" id="94130"/>
    <lineage>
        <taxon>Eukaryota</taxon>
        <taxon>Fungi</taxon>
        <taxon>Fungi incertae sedis</taxon>
        <taxon>Mucoromycota</taxon>
        <taxon>Glomeromycotina</taxon>
        <taxon>Glomeromycetes</taxon>
        <taxon>Glomerales</taxon>
        <taxon>Glomeraceae</taxon>
        <taxon>Rhizophagus</taxon>
    </lineage>
</organism>
<evidence type="ECO:0000313" key="2">
    <source>
        <dbReference type="Proteomes" id="UP000615446"/>
    </source>
</evidence>
<comment type="caution">
    <text evidence="1">The sequence shown here is derived from an EMBL/GenBank/DDBJ whole genome shotgun (WGS) entry which is preliminary data.</text>
</comment>
<reference evidence="1" key="1">
    <citation type="submission" date="2019-10" db="EMBL/GenBank/DDBJ databases">
        <title>Conservation and host-specific expression of non-tandemly repeated heterogenous ribosome RNA gene in arbuscular mycorrhizal fungi.</title>
        <authorList>
            <person name="Maeda T."/>
            <person name="Kobayashi Y."/>
            <person name="Nakagawa T."/>
            <person name="Ezawa T."/>
            <person name="Yamaguchi K."/>
            <person name="Bino T."/>
            <person name="Nishimoto Y."/>
            <person name="Shigenobu S."/>
            <person name="Kawaguchi M."/>
        </authorList>
    </citation>
    <scope>NUCLEOTIDE SEQUENCE</scope>
    <source>
        <strain evidence="1">HR1</strain>
    </source>
</reference>
<name>A0A8H3QIA9_9GLOM</name>
<protein>
    <submittedName>
        <fullName evidence="1">Carbohydrate-binding module family 13 protein</fullName>
    </submittedName>
</protein>
<evidence type="ECO:0000313" key="1">
    <source>
        <dbReference type="EMBL" id="GES80778.1"/>
    </source>
</evidence>
<dbReference type="Proteomes" id="UP000615446">
    <property type="component" value="Unassembled WGS sequence"/>
</dbReference>
<dbReference type="AlphaFoldDB" id="A0A8H3QIA9"/>
<proteinExistence type="predicted"/>
<dbReference type="OrthoDB" id="2445338at2759"/>
<accession>A0A8H3QIA9</accession>
<sequence>MATLIPTICDWPGQVNIRRAIILRNDKGPESGIPLEILSLTPVEWKSANGYSSTKNRVIFSFENSINIENYILSRVKDEGYAIWNGCNYGSYFGWCDLVFYERNYNFSRISEYEKPIMETKDIFSVEECEIFQITKNSND</sequence>
<gene>
    <name evidence="1" type="ORF">RCL2_000803600</name>
</gene>